<evidence type="ECO:0000313" key="2">
    <source>
        <dbReference type="EMBL" id="GFE53458.1"/>
    </source>
</evidence>
<feature type="region of interest" description="Disordered" evidence="1">
    <location>
        <begin position="331"/>
        <end position="383"/>
    </location>
</feature>
<dbReference type="EMBL" id="BLIY01000006">
    <property type="protein sequence ID" value="GFE53458.1"/>
    <property type="molecule type" value="Genomic_DNA"/>
</dbReference>
<dbReference type="InterPro" id="IPR039905">
    <property type="entry name" value="CD2BP2/Lin1"/>
</dbReference>
<dbReference type="PANTHER" id="PTHR13138">
    <property type="entry name" value="PROTEIN LIN1"/>
    <property type="match status" value="1"/>
</dbReference>
<dbReference type="AlphaFoldDB" id="A0A9W5WU18"/>
<feature type="compositionally biased region" description="Acidic residues" evidence="1">
    <location>
        <begin position="371"/>
        <end position="383"/>
    </location>
</feature>
<protein>
    <submittedName>
        <fullName evidence="2">CD2 antigen cytoplasmic tail-binding, putative</fullName>
    </submittedName>
</protein>
<proteinExistence type="predicted"/>
<keyword evidence="3" id="KW-1185">Reference proteome</keyword>
<dbReference type="PANTHER" id="PTHR13138:SF3">
    <property type="entry name" value="CD2 ANTIGEN CYTOPLASMIC TAIL-BINDING PROTEIN 2"/>
    <property type="match status" value="1"/>
</dbReference>
<accession>A0A9W5WU18</accession>
<feature type="compositionally biased region" description="Acidic residues" evidence="1">
    <location>
        <begin position="22"/>
        <end position="31"/>
    </location>
</feature>
<comment type="caution">
    <text evidence="2">The sequence shown here is derived from an EMBL/GenBank/DDBJ whole genome shotgun (WGS) entry which is preliminary data.</text>
</comment>
<dbReference type="GO" id="GO:0005682">
    <property type="term" value="C:U5 snRNP"/>
    <property type="evidence" value="ECO:0007669"/>
    <property type="project" value="InterPro"/>
</dbReference>
<evidence type="ECO:0000256" key="1">
    <source>
        <dbReference type="SAM" id="MobiDB-lite"/>
    </source>
</evidence>
<reference evidence="2" key="1">
    <citation type="submission" date="2019-12" db="EMBL/GenBank/DDBJ databases">
        <title>Genome sequence of Babesia ovis.</title>
        <authorList>
            <person name="Yamagishi J."/>
            <person name="Sevinc F."/>
            <person name="Xuan X."/>
        </authorList>
    </citation>
    <scope>NUCLEOTIDE SEQUENCE</scope>
    <source>
        <strain evidence="2">Selcuk</strain>
    </source>
</reference>
<gene>
    <name evidence="2" type="ORF">BaOVIS_008620</name>
</gene>
<feature type="compositionally biased region" description="Basic and acidic residues" evidence="1">
    <location>
        <begin position="58"/>
        <end position="70"/>
    </location>
</feature>
<organism evidence="2 3">
    <name type="scientific">Babesia ovis</name>
    <dbReference type="NCBI Taxonomy" id="5869"/>
    <lineage>
        <taxon>Eukaryota</taxon>
        <taxon>Sar</taxon>
        <taxon>Alveolata</taxon>
        <taxon>Apicomplexa</taxon>
        <taxon>Aconoidasida</taxon>
        <taxon>Piroplasmida</taxon>
        <taxon>Babesiidae</taxon>
        <taxon>Babesia</taxon>
    </lineage>
</organism>
<feature type="compositionally biased region" description="Acidic residues" evidence="1">
    <location>
        <begin position="336"/>
        <end position="346"/>
    </location>
</feature>
<sequence>MYLPHEINKIKDRRRLKRLGIDDDAEIDFDDQGTYAKDDIPSDADRNNDETSYGENDGASKERDEIPIEPFNMRKEMAEGVFDDEGTYVEKNVKMTSTNRSLNRDEGDDPWIAALEEQEQLGNKGDYSEHYKKRPQRHVHKPDLVQQLEGVPLVDVIKRLIHALEPGETPVDALKIHTKKKRELPGFKRKADVVDKKPIENPGGPEDSVLEKMDLSDLAHVLTVTWQNVYYMTKEDIQAALLNARGKATNKQYQFRWIHNAKDTYGPNSDDDIWNWIVYDYVSDGNPIEVRELGPDGEPLSQQWTHYKHLPFYTFMDNRNTVETNVKTVMPGLETTGDDSESDIDDGTFAKKQRKTELIGIKQKEAKLQEEDSQGSDDEPDVE</sequence>
<feature type="compositionally biased region" description="Basic and acidic residues" evidence="1">
    <location>
        <begin position="36"/>
        <end position="49"/>
    </location>
</feature>
<evidence type="ECO:0000313" key="3">
    <source>
        <dbReference type="Proteomes" id="UP001057455"/>
    </source>
</evidence>
<dbReference type="OrthoDB" id="331341at2759"/>
<name>A0A9W5WU18_BABOV</name>
<feature type="region of interest" description="Disordered" evidence="1">
    <location>
        <begin position="21"/>
        <end position="70"/>
    </location>
</feature>
<dbReference type="Proteomes" id="UP001057455">
    <property type="component" value="Unassembled WGS sequence"/>
</dbReference>